<evidence type="ECO:0000313" key="3">
    <source>
        <dbReference type="EMBL" id="BCN32090.1"/>
    </source>
</evidence>
<protein>
    <recommendedName>
        <fullName evidence="2">Fibronectin type-III domain-containing protein</fullName>
    </recommendedName>
</protein>
<proteinExistence type="predicted"/>
<dbReference type="SUPFAM" id="SSF49265">
    <property type="entry name" value="Fibronectin type III"/>
    <property type="match status" value="1"/>
</dbReference>
<evidence type="ECO:0000256" key="1">
    <source>
        <dbReference type="SAM" id="SignalP"/>
    </source>
</evidence>
<name>A0A7R7EP17_9FIRM</name>
<dbReference type="KEGG" id="ahb:bsdtb5_33850"/>
<evidence type="ECO:0000313" key="4">
    <source>
        <dbReference type="Proteomes" id="UP000595897"/>
    </source>
</evidence>
<dbReference type="Gene3D" id="2.60.40.10">
    <property type="entry name" value="Immunoglobulins"/>
    <property type="match status" value="1"/>
</dbReference>
<accession>A0A7R7EP17</accession>
<dbReference type="InterPro" id="IPR003961">
    <property type="entry name" value="FN3_dom"/>
</dbReference>
<dbReference type="Gene3D" id="2.60.120.260">
    <property type="entry name" value="Galactose-binding domain-like"/>
    <property type="match status" value="1"/>
</dbReference>
<feature type="chain" id="PRO_5032279654" description="Fibronectin type-III domain-containing protein" evidence="1">
    <location>
        <begin position="28"/>
        <end position="338"/>
    </location>
</feature>
<dbReference type="Proteomes" id="UP000595897">
    <property type="component" value="Chromosome"/>
</dbReference>
<evidence type="ECO:0000259" key="2">
    <source>
        <dbReference type="PROSITE" id="PS50853"/>
    </source>
</evidence>
<keyword evidence="1" id="KW-0732">Signal</keyword>
<gene>
    <name evidence="3" type="ORF">bsdtb5_33850</name>
</gene>
<reference evidence="3 4" key="1">
    <citation type="submission" date="2020-11" db="EMBL/GenBank/DDBJ databases">
        <title>Draft genome sequencing of a Lachnospiraceae strain isolated from anoxic soil subjected to BSD treatment.</title>
        <authorList>
            <person name="Uek A."/>
            <person name="Tonouchi A."/>
        </authorList>
    </citation>
    <scope>NUCLEOTIDE SEQUENCE [LARGE SCALE GENOMIC DNA]</scope>
    <source>
        <strain evidence="3 4">TB5</strain>
    </source>
</reference>
<feature type="signal peptide" evidence="1">
    <location>
        <begin position="1"/>
        <end position="27"/>
    </location>
</feature>
<organism evidence="3 4">
    <name type="scientific">Anaeromicropila herbilytica</name>
    <dbReference type="NCBI Taxonomy" id="2785025"/>
    <lineage>
        <taxon>Bacteria</taxon>
        <taxon>Bacillati</taxon>
        <taxon>Bacillota</taxon>
        <taxon>Clostridia</taxon>
        <taxon>Lachnospirales</taxon>
        <taxon>Lachnospiraceae</taxon>
        <taxon>Anaeromicropila</taxon>
    </lineage>
</organism>
<dbReference type="InterPro" id="IPR036116">
    <property type="entry name" value="FN3_sf"/>
</dbReference>
<dbReference type="InterPro" id="IPR013783">
    <property type="entry name" value="Ig-like_fold"/>
</dbReference>
<keyword evidence="4" id="KW-1185">Reference proteome</keyword>
<sequence length="338" mass="38258">MKIIKRLTTFIVICAIAITSFSSVSLAAIGENSLTDSETGWQRYDDNNSNIVYYGNWKTDNVVGNYNSTAHYANSVNSGYKFKFYGTKLRLIVGTASSQSTNVAVKIDSKIFTYNSFSTDIERCKQKFEQLDLGLGYHSVEVVSLIDNKDIQIDAIDVDDTGYLINPFELKATSGEKEVELSWNTFDDRVTGYNVYRSDKSGGPYTAPLNTNPITSTTYTDSSAKNVSTYYYIVRAVMNGIESSNSNEVCATPKSESVYTGNKAILEITMTNGTIKEYDLTMNEIDKFLTWYDNRSDGVGKSYYRIIKRSNVKPFNSRYEYLQFDKIYSFEVKEYNDK</sequence>
<dbReference type="AlphaFoldDB" id="A0A7R7EP17"/>
<dbReference type="PROSITE" id="PS50853">
    <property type="entry name" value="FN3"/>
    <property type="match status" value="1"/>
</dbReference>
<dbReference type="EMBL" id="AP024169">
    <property type="protein sequence ID" value="BCN32090.1"/>
    <property type="molecule type" value="Genomic_DNA"/>
</dbReference>
<feature type="domain" description="Fibronectin type-III" evidence="2">
    <location>
        <begin position="164"/>
        <end position="256"/>
    </location>
</feature>
<dbReference type="RefSeq" id="WP_271713170.1">
    <property type="nucleotide sequence ID" value="NZ_AP024169.1"/>
</dbReference>